<dbReference type="EMBL" id="JARAOO010000002">
    <property type="protein sequence ID" value="KAJ7979109.1"/>
    <property type="molecule type" value="Genomic_DNA"/>
</dbReference>
<reference evidence="1" key="1">
    <citation type="journal article" date="2023" name="Science">
        <title>Elucidation of the pathway for biosynthesis of saponin adjuvants from the soapbark tree.</title>
        <authorList>
            <person name="Reed J."/>
            <person name="Orme A."/>
            <person name="El-Demerdash A."/>
            <person name="Owen C."/>
            <person name="Martin L.B.B."/>
            <person name="Misra R.C."/>
            <person name="Kikuchi S."/>
            <person name="Rejzek M."/>
            <person name="Martin A.C."/>
            <person name="Harkess A."/>
            <person name="Leebens-Mack J."/>
            <person name="Louveau T."/>
            <person name="Stephenson M.J."/>
            <person name="Osbourn A."/>
        </authorList>
    </citation>
    <scope>NUCLEOTIDE SEQUENCE</scope>
    <source>
        <strain evidence="1">S10</strain>
    </source>
</reference>
<sequence length="199" mass="23041">MARVKSRSQNPLDWRGFSPAAIRSEYFNELCETTWNTEEWKHKSAAAMKNRSSMPEASVRVGGSRTFVRHKEIMWSSQRRVEFMALVVLLTLVIHVPHLRPVLAHIQLVHHLVRLVSEEHFLSIMQTEMRTELRTEIQTQNQEIRSYVDNALKGVVDAIKQLTTSFSQSSRARGHQKGKAKGKYRRQAVSFVSIMKNRN</sequence>
<protein>
    <submittedName>
        <fullName evidence="1">Uncharacterized protein</fullName>
    </submittedName>
</protein>
<evidence type="ECO:0000313" key="1">
    <source>
        <dbReference type="EMBL" id="KAJ7979109.1"/>
    </source>
</evidence>
<keyword evidence="2" id="KW-1185">Reference proteome</keyword>
<evidence type="ECO:0000313" key="2">
    <source>
        <dbReference type="Proteomes" id="UP001163823"/>
    </source>
</evidence>
<comment type="caution">
    <text evidence="1">The sequence shown here is derived from an EMBL/GenBank/DDBJ whole genome shotgun (WGS) entry which is preliminary data.</text>
</comment>
<proteinExistence type="predicted"/>
<accession>A0AAD7QD55</accession>
<dbReference type="KEGG" id="qsa:O6P43_002544"/>
<name>A0AAD7QD55_QUISA</name>
<gene>
    <name evidence="1" type="ORF">O6P43_002544</name>
</gene>
<dbReference type="AlphaFoldDB" id="A0AAD7QD55"/>
<organism evidence="1 2">
    <name type="scientific">Quillaja saponaria</name>
    <name type="common">Soap bark tree</name>
    <dbReference type="NCBI Taxonomy" id="32244"/>
    <lineage>
        <taxon>Eukaryota</taxon>
        <taxon>Viridiplantae</taxon>
        <taxon>Streptophyta</taxon>
        <taxon>Embryophyta</taxon>
        <taxon>Tracheophyta</taxon>
        <taxon>Spermatophyta</taxon>
        <taxon>Magnoliopsida</taxon>
        <taxon>eudicotyledons</taxon>
        <taxon>Gunneridae</taxon>
        <taxon>Pentapetalae</taxon>
        <taxon>rosids</taxon>
        <taxon>fabids</taxon>
        <taxon>Fabales</taxon>
        <taxon>Quillajaceae</taxon>
        <taxon>Quillaja</taxon>
    </lineage>
</organism>
<dbReference type="Proteomes" id="UP001163823">
    <property type="component" value="Chromosome 2"/>
</dbReference>